<organism evidence="1 2">
    <name type="scientific">Pluteus cervinus</name>
    <dbReference type="NCBI Taxonomy" id="181527"/>
    <lineage>
        <taxon>Eukaryota</taxon>
        <taxon>Fungi</taxon>
        <taxon>Dikarya</taxon>
        <taxon>Basidiomycota</taxon>
        <taxon>Agaricomycotina</taxon>
        <taxon>Agaricomycetes</taxon>
        <taxon>Agaricomycetidae</taxon>
        <taxon>Agaricales</taxon>
        <taxon>Pluteineae</taxon>
        <taxon>Pluteaceae</taxon>
        <taxon>Pluteus</taxon>
    </lineage>
</organism>
<accession>A0ACD3BAW8</accession>
<dbReference type="Proteomes" id="UP000308600">
    <property type="component" value="Unassembled WGS sequence"/>
</dbReference>
<evidence type="ECO:0000313" key="2">
    <source>
        <dbReference type="Proteomes" id="UP000308600"/>
    </source>
</evidence>
<reference evidence="1 2" key="1">
    <citation type="journal article" date="2019" name="Nat. Ecol. Evol.">
        <title>Megaphylogeny resolves global patterns of mushroom evolution.</title>
        <authorList>
            <person name="Varga T."/>
            <person name="Krizsan K."/>
            <person name="Foldi C."/>
            <person name="Dima B."/>
            <person name="Sanchez-Garcia M."/>
            <person name="Sanchez-Ramirez S."/>
            <person name="Szollosi G.J."/>
            <person name="Szarkandi J.G."/>
            <person name="Papp V."/>
            <person name="Albert L."/>
            <person name="Andreopoulos W."/>
            <person name="Angelini C."/>
            <person name="Antonin V."/>
            <person name="Barry K.W."/>
            <person name="Bougher N.L."/>
            <person name="Buchanan P."/>
            <person name="Buyck B."/>
            <person name="Bense V."/>
            <person name="Catcheside P."/>
            <person name="Chovatia M."/>
            <person name="Cooper J."/>
            <person name="Damon W."/>
            <person name="Desjardin D."/>
            <person name="Finy P."/>
            <person name="Geml J."/>
            <person name="Haridas S."/>
            <person name="Hughes K."/>
            <person name="Justo A."/>
            <person name="Karasinski D."/>
            <person name="Kautmanova I."/>
            <person name="Kiss B."/>
            <person name="Kocsube S."/>
            <person name="Kotiranta H."/>
            <person name="LaButti K.M."/>
            <person name="Lechner B.E."/>
            <person name="Liimatainen K."/>
            <person name="Lipzen A."/>
            <person name="Lukacs Z."/>
            <person name="Mihaltcheva S."/>
            <person name="Morgado L.N."/>
            <person name="Niskanen T."/>
            <person name="Noordeloos M.E."/>
            <person name="Ohm R.A."/>
            <person name="Ortiz-Santana B."/>
            <person name="Ovrebo C."/>
            <person name="Racz N."/>
            <person name="Riley R."/>
            <person name="Savchenko A."/>
            <person name="Shiryaev A."/>
            <person name="Soop K."/>
            <person name="Spirin V."/>
            <person name="Szebenyi C."/>
            <person name="Tomsovsky M."/>
            <person name="Tulloss R.E."/>
            <person name="Uehling J."/>
            <person name="Grigoriev I.V."/>
            <person name="Vagvolgyi C."/>
            <person name="Papp T."/>
            <person name="Martin F.M."/>
            <person name="Miettinen O."/>
            <person name="Hibbett D.S."/>
            <person name="Nagy L.G."/>
        </authorList>
    </citation>
    <scope>NUCLEOTIDE SEQUENCE [LARGE SCALE GENOMIC DNA]</scope>
    <source>
        <strain evidence="1 2">NL-1719</strain>
    </source>
</reference>
<sequence>MSSAFAIEAALATQSLTIRARMAVSFVFTSGSGPGGWRGPDSLPSLRVVGHADIRNHVCADSAATVSETNRCRIFEFGIRILLCAVQGTHEI</sequence>
<dbReference type="EMBL" id="ML208266">
    <property type="protein sequence ID" value="TFK74789.1"/>
    <property type="molecule type" value="Genomic_DNA"/>
</dbReference>
<name>A0ACD3BAW8_9AGAR</name>
<gene>
    <name evidence="1" type="ORF">BDN72DRAFT_631906</name>
</gene>
<proteinExistence type="predicted"/>
<protein>
    <submittedName>
        <fullName evidence="1">Uncharacterized protein</fullName>
    </submittedName>
</protein>
<keyword evidence="2" id="KW-1185">Reference proteome</keyword>
<evidence type="ECO:0000313" key="1">
    <source>
        <dbReference type="EMBL" id="TFK74789.1"/>
    </source>
</evidence>